<dbReference type="EMBL" id="JNFP01000024">
    <property type="protein sequence ID" value="KIA63275.1"/>
    <property type="molecule type" value="Genomic_DNA"/>
</dbReference>
<proteinExistence type="predicted"/>
<keyword evidence="4" id="KW-1185">Reference proteome</keyword>
<name>A0ABR4ZD58_9NOCA</name>
<evidence type="ECO:0000256" key="1">
    <source>
        <dbReference type="SAM" id="MobiDB-lite"/>
    </source>
</evidence>
<feature type="region of interest" description="Disordered" evidence="1">
    <location>
        <begin position="92"/>
        <end position="128"/>
    </location>
</feature>
<dbReference type="RefSeq" id="WP_043673076.1">
    <property type="nucleotide sequence ID" value="NZ_BDCI01000003.1"/>
</dbReference>
<dbReference type="Proteomes" id="UP000031364">
    <property type="component" value="Unassembled WGS sequence"/>
</dbReference>
<reference evidence="3 4" key="1">
    <citation type="journal article" date="2014" name="Int. J. Syst. Evol. Microbiol.">
        <title>Nocardia vulneris sp. nov., isolated from wounds of human patients in North America.</title>
        <authorList>
            <person name="Lasker B.A."/>
            <person name="Bell M."/>
            <person name="Klenk H.P."/>
            <person name="Sproer C."/>
            <person name="Schumann C."/>
            <person name="Schumann P."/>
            <person name="Brown J.M."/>
        </authorList>
    </citation>
    <scope>NUCLEOTIDE SEQUENCE [LARGE SCALE GENOMIC DNA]</scope>
    <source>
        <strain evidence="3 4">W9851</strain>
    </source>
</reference>
<feature type="compositionally biased region" description="Low complexity" evidence="1">
    <location>
        <begin position="101"/>
        <end position="128"/>
    </location>
</feature>
<organism evidence="3 4">
    <name type="scientific">Nocardia vulneris</name>
    <dbReference type="NCBI Taxonomy" id="1141657"/>
    <lineage>
        <taxon>Bacteria</taxon>
        <taxon>Bacillati</taxon>
        <taxon>Actinomycetota</taxon>
        <taxon>Actinomycetes</taxon>
        <taxon>Mycobacteriales</taxon>
        <taxon>Nocardiaceae</taxon>
        <taxon>Nocardia</taxon>
    </lineage>
</organism>
<evidence type="ECO:0000313" key="4">
    <source>
        <dbReference type="Proteomes" id="UP000031364"/>
    </source>
</evidence>
<gene>
    <name evidence="3" type="ORF">FG87_20705</name>
</gene>
<comment type="caution">
    <text evidence="3">The sequence shown here is derived from an EMBL/GenBank/DDBJ whole genome shotgun (WGS) entry which is preliminary data.</text>
</comment>
<feature type="chain" id="PRO_5045320371" evidence="2">
    <location>
        <begin position="33"/>
        <end position="138"/>
    </location>
</feature>
<sequence>MTSLIGRRVAAVLGGTALTAAVVAGMAGAASAQPVRPAVPAPAPGVPSEPVGPGQVVVCPSIDDPDGQVVITTHEGEDGPWVTIERQGPVDMVPATPIEPATPLVPGTPPLATAPLAPGTPPSATAPLEEGCVAASVR</sequence>
<protein>
    <submittedName>
        <fullName evidence="3">Uncharacterized protein</fullName>
    </submittedName>
</protein>
<accession>A0ABR4ZD58</accession>
<keyword evidence="2" id="KW-0732">Signal</keyword>
<evidence type="ECO:0000313" key="3">
    <source>
        <dbReference type="EMBL" id="KIA63275.1"/>
    </source>
</evidence>
<feature type="signal peptide" evidence="2">
    <location>
        <begin position="1"/>
        <end position="32"/>
    </location>
</feature>
<evidence type="ECO:0000256" key="2">
    <source>
        <dbReference type="SAM" id="SignalP"/>
    </source>
</evidence>